<keyword evidence="1" id="KW-0732">Signal</keyword>
<evidence type="ECO:0000313" key="2">
    <source>
        <dbReference type="EMBL" id="MQP13914.1"/>
    </source>
</evidence>
<dbReference type="RefSeq" id="WP_153089420.1">
    <property type="nucleotide sequence ID" value="NZ_VZAH01000058.1"/>
</dbReference>
<dbReference type="AlphaFoldDB" id="A0A6G1VMX9"/>
<feature type="chain" id="PRO_5026261392" description="Outer membrane beta-barrel protein" evidence="1">
    <location>
        <begin position="22"/>
        <end position="240"/>
    </location>
</feature>
<dbReference type="Proteomes" id="UP000477980">
    <property type="component" value="Unassembled WGS sequence"/>
</dbReference>
<evidence type="ECO:0000313" key="3">
    <source>
        <dbReference type="Proteomes" id="UP000477980"/>
    </source>
</evidence>
<dbReference type="OrthoDB" id="1065092at2"/>
<proteinExistence type="predicted"/>
<reference evidence="2 3" key="1">
    <citation type="submission" date="2019-09" db="EMBL/GenBank/DDBJ databases">
        <title>Distinct polysaccharide growth profiles of human intestinal Prevotella copri isolates.</title>
        <authorList>
            <person name="Fehlner-Peach H."/>
            <person name="Magnabosco C."/>
            <person name="Raghavan V."/>
            <person name="Scher J.U."/>
            <person name="Tett A."/>
            <person name="Cox L.M."/>
            <person name="Gottsegen C."/>
            <person name="Watters A."/>
            <person name="Wiltshire- Gordon J.D."/>
            <person name="Segata N."/>
            <person name="Bonneau R."/>
            <person name="Littman D.R."/>
        </authorList>
    </citation>
    <scope>NUCLEOTIDE SEQUENCE [LARGE SCALE GENOMIC DNA]</scope>
    <source>
        <strain evidence="3">iAA917</strain>
    </source>
</reference>
<evidence type="ECO:0008006" key="4">
    <source>
        <dbReference type="Google" id="ProtNLM"/>
    </source>
</evidence>
<name>A0A6G1VMX9_9BACT</name>
<comment type="caution">
    <text evidence="2">The sequence shown here is derived from an EMBL/GenBank/DDBJ whole genome shotgun (WGS) entry which is preliminary data.</text>
</comment>
<gene>
    <name evidence="2" type="ORF">F7D25_05725</name>
</gene>
<organism evidence="2 3">
    <name type="scientific">Segatella copri</name>
    <dbReference type="NCBI Taxonomy" id="165179"/>
    <lineage>
        <taxon>Bacteria</taxon>
        <taxon>Pseudomonadati</taxon>
        <taxon>Bacteroidota</taxon>
        <taxon>Bacteroidia</taxon>
        <taxon>Bacteroidales</taxon>
        <taxon>Prevotellaceae</taxon>
        <taxon>Segatella</taxon>
    </lineage>
</organism>
<protein>
    <recommendedName>
        <fullName evidence="4">Outer membrane beta-barrel protein</fullName>
    </recommendedName>
</protein>
<sequence length="240" mass="26586">MIINRGKLLLLLLLTAMAANAEESLKESPFSASLELSTKYMWRGIEYGTAPTLFPMIGYNTHGFNAFAMGGYAIDGSHQEVDLGVSYTASEFTVGVSDYYYPSSVGEKDQYFKLSNRETGHWVEAYATWAGTKVPLWVTVSTYIFGADKNADGKQMYSSYAEVGYTHSFTEDNNIALCVGANLNKGFYTNNESGFNVVNINAKYSTALKFGNFKLPVSASYVLNPYNNKSFFTMSLYFGL</sequence>
<evidence type="ECO:0000256" key="1">
    <source>
        <dbReference type="SAM" id="SignalP"/>
    </source>
</evidence>
<feature type="signal peptide" evidence="1">
    <location>
        <begin position="1"/>
        <end position="21"/>
    </location>
</feature>
<accession>A0A6G1VMX9</accession>
<dbReference type="EMBL" id="VZAH01000058">
    <property type="protein sequence ID" value="MQP13914.1"/>
    <property type="molecule type" value="Genomic_DNA"/>
</dbReference>